<evidence type="ECO:0000313" key="2">
    <source>
        <dbReference type="Proteomes" id="UP000249518"/>
    </source>
</evidence>
<organism evidence="1 2">
    <name type="scientific">Flavobacterium lacus</name>
    <dbReference type="NCBI Taxonomy" id="1353778"/>
    <lineage>
        <taxon>Bacteria</taxon>
        <taxon>Pseudomonadati</taxon>
        <taxon>Bacteroidota</taxon>
        <taxon>Flavobacteriia</taxon>
        <taxon>Flavobacteriales</taxon>
        <taxon>Flavobacteriaceae</taxon>
        <taxon>Flavobacterium</taxon>
    </lineage>
</organism>
<sequence length="107" mass="12642">MNRTSIPEDHVWIQGTFVYNLNDLRIRHRLRDEFRFVGIAKQNDEGRFTSADNDYRNRMRYLILFNYPLIKKEGTTKLFAVFGDEFFLNLGSNAGKTFLNQNRFIGG</sequence>
<accession>A0A328WX47</accession>
<keyword evidence="2" id="KW-1185">Reference proteome</keyword>
<dbReference type="EMBL" id="QLSV01000007">
    <property type="protein sequence ID" value="RAR47868.1"/>
    <property type="molecule type" value="Genomic_DNA"/>
</dbReference>
<gene>
    <name evidence="1" type="ORF">B0I10_107147</name>
</gene>
<protein>
    <submittedName>
        <fullName evidence="1">Uncharacterized protein DUF2490</fullName>
    </submittedName>
</protein>
<comment type="caution">
    <text evidence="1">The sequence shown here is derived from an EMBL/GenBank/DDBJ whole genome shotgun (WGS) entry which is preliminary data.</text>
</comment>
<dbReference type="AlphaFoldDB" id="A0A328WX47"/>
<reference evidence="1 2" key="1">
    <citation type="submission" date="2018-06" db="EMBL/GenBank/DDBJ databases">
        <title>Genomic Encyclopedia of Type Strains, Phase III (KMG-III): the genomes of soil and plant-associated and newly described type strains.</title>
        <authorList>
            <person name="Whitman W."/>
        </authorList>
    </citation>
    <scope>NUCLEOTIDE SEQUENCE [LARGE SCALE GENOMIC DNA]</scope>
    <source>
        <strain evidence="1 2">CGMCC 1.12504</strain>
    </source>
</reference>
<dbReference type="OrthoDB" id="1118734at2"/>
<evidence type="ECO:0000313" key="1">
    <source>
        <dbReference type="EMBL" id="RAR47868.1"/>
    </source>
</evidence>
<dbReference type="Pfam" id="PF10677">
    <property type="entry name" value="DUF2490"/>
    <property type="match status" value="1"/>
</dbReference>
<name>A0A328WX47_9FLAO</name>
<proteinExistence type="predicted"/>
<dbReference type="Proteomes" id="UP000249518">
    <property type="component" value="Unassembled WGS sequence"/>
</dbReference>
<dbReference type="InterPro" id="IPR019619">
    <property type="entry name" value="DUF2490"/>
</dbReference>